<evidence type="ECO:0000256" key="7">
    <source>
        <dbReference type="SAM" id="MobiDB-lite"/>
    </source>
</evidence>
<keyword evidence="5 8" id="KW-1133">Transmembrane helix</keyword>
<name>A0A2N3N019_9PEZI</name>
<dbReference type="PANTHER" id="PTHR47797:SF1">
    <property type="entry name" value="CYTOCHROME B561 DOMAIN-CONTAINING PROTEIN-RELATED"/>
    <property type="match status" value="1"/>
</dbReference>
<evidence type="ECO:0000313" key="11">
    <source>
        <dbReference type="EMBL" id="PKS05755.1"/>
    </source>
</evidence>
<accession>A0A2N3N019</accession>
<feature type="transmembrane region" description="Helical" evidence="8">
    <location>
        <begin position="370"/>
        <end position="388"/>
    </location>
</feature>
<dbReference type="InParanoid" id="A0A2N3N019"/>
<feature type="transmembrane region" description="Helical" evidence="8">
    <location>
        <begin position="261"/>
        <end position="281"/>
    </location>
</feature>
<evidence type="ECO:0000313" key="12">
    <source>
        <dbReference type="Proteomes" id="UP000233524"/>
    </source>
</evidence>
<keyword evidence="2" id="KW-0813">Transport</keyword>
<dbReference type="GO" id="GO:0016020">
    <property type="term" value="C:membrane"/>
    <property type="evidence" value="ECO:0007669"/>
    <property type="project" value="UniProtKB-SubCell"/>
</dbReference>
<evidence type="ECO:0000256" key="8">
    <source>
        <dbReference type="SAM" id="Phobius"/>
    </source>
</evidence>
<feature type="transmembrane region" description="Helical" evidence="8">
    <location>
        <begin position="343"/>
        <end position="364"/>
    </location>
</feature>
<evidence type="ECO:0000256" key="5">
    <source>
        <dbReference type="ARBA" id="ARBA00022989"/>
    </source>
</evidence>
<dbReference type="OrthoDB" id="19261at2759"/>
<evidence type="ECO:0000256" key="6">
    <source>
        <dbReference type="ARBA" id="ARBA00023136"/>
    </source>
</evidence>
<evidence type="ECO:0000256" key="2">
    <source>
        <dbReference type="ARBA" id="ARBA00022448"/>
    </source>
</evidence>
<dbReference type="InterPro" id="IPR015920">
    <property type="entry name" value="Cellobiose_DH-like_cyt"/>
</dbReference>
<dbReference type="SMART" id="SM00665">
    <property type="entry name" value="B561"/>
    <property type="match status" value="1"/>
</dbReference>
<feature type="chain" id="PRO_5014807403" description="Cytochrome b561 domain-containing protein" evidence="9">
    <location>
        <begin position="30"/>
        <end position="488"/>
    </location>
</feature>
<evidence type="ECO:0000259" key="10">
    <source>
        <dbReference type="PROSITE" id="PS50939"/>
    </source>
</evidence>
<comment type="caution">
    <text evidence="11">The sequence shown here is derived from an EMBL/GenBank/DDBJ whole genome shotgun (WGS) entry which is preliminary data.</text>
</comment>
<keyword evidence="12" id="KW-1185">Reference proteome</keyword>
<dbReference type="CDD" id="cd09630">
    <property type="entry name" value="CDH_like_cytochrome"/>
    <property type="match status" value="1"/>
</dbReference>
<protein>
    <recommendedName>
        <fullName evidence="10">Cytochrome b561 domain-containing protein</fullName>
    </recommendedName>
</protein>
<dbReference type="PANTHER" id="PTHR47797">
    <property type="entry name" value="DEHYDROGENASE, PUTATIVE (AFU_ORTHOLOGUE AFUA_8G05805)-RELATED"/>
    <property type="match status" value="1"/>
</dbReference>
<comment type="subcellular location">
    <subcellularLocation>
        <location evidence="1">Membrane</location>
    </subcellularLocation>
</comment>
<feature type="compositionally biased region" description="Basic and acidic residues" evidence="7">
    <location>
        <begin position="439"/>
        <end position="454"/>
    </location>
</feature>
<dbReference type="PROSITE" id="PS50939">
    <property type="entry name" value="CYTOCHROME_B561"/>
    <property type="match status" value="1"/>
</dbReference>
<keyword evidence="3 8" id="KW-0812">Transmembrane</keyword>
<evidence type="ECO:0000256" key="4">
    <source>
        <dbReference type="ARBA" id="ARBA00022982"/>
    </source>
</evidence>
<dbReference type="VEuPathDB" id="FungiDB:jhhlp_007584"/>
<feature type="transmembrane region" description="Helical" evidence="8">
    <location>
        <begin position="227"/>
        <end position="249"/>
    </location>
</feature>
<keyword evidence="6 8" id="KW-0472">Membrane</keyword>
<organism evidence="11 12">
    <name type="scientific">Lomentospora prolificans</name>
    <dbReference type="NCBI Taxonomy" id="41688"/>
    <lineage>
        <taxon>Eukaryota</taxon>
        <taxon>Fungi</taxon>
        <taxon>Dikarya</taxon>
        <taxon>Ascomycota</taxon>
        <taxon>Pezizomycotina</taxon>
        <taxon>Sordariomycetes</taxon>
        <taxon>Hypocreomycetidae</taxon>
        <taxon>Microascales</taxon>
        <taxon>Microascaceae</taxon>
        <taxon>Lomentospora</taxon>
    </lineage>
</organism>
<proteinExistence type="predicted"/>
<feature type="region of interest" description="Disordered" evidence="7">
    <location>
        <begin position="192"/>
        <end position="219"/>
    </location>
</feature>
<dbReference type="Pfam" id="PF03188">
    <property type="entry name" value="Cytochrom_B561"/>
    <property type="match status" value="1"/>
</dbReference>
<evidence type="ECO:0000256" key="9">
    <source>
        <dbReference type="SAM" id="SignalP"/>
    </source>
</evidence>
<reference evidence="11 12" key="1">
    <citation type="journal article" date="2017" name="G3 (Bethesda)">
        <title>First Draft Genome Sequence of the Pathogenic Fungus Lomentospora prolificans (Formerly Scedosporium prolificans).</title>
        <authorList>
            <person name="Luo R."/>
            <person name="Zimin A."/>
            <person name="Workman R."/>
            <person name="Fan Y."/>
            <person name="Pertea G."/>
            <person name="Grossman N."/>
            <person name="Wear M.P."/>
            <person name="Jia B."/>
            <person name="Miller H."/>
            <person name="Casadevall A."/>
            <person name="Timp W."/>
            <person name="Zhang S.X."/>
            <person name="Salzberg S.L."/>
        </authorList>
    </citation>
    <scope>NUCLEOTIDE SEQUENCE [LARGE SCALE GENOMIC DNA]</scope>
    <source>
        <strain evidence="11 12">JHH-5317</strain>
    </source>
</reference>
<dbReference type="Proteomes" id="UP000233524">
    <property type="component" value="Unassembled WGS sequence"/>
</dbReference>
<feature type="signal peptide" evidence="9">
    <location>
        <begin position="1"/>
        <end position="29"/>
    </location>
</feature>
<evidence type="ECO:0000256" key="3">
    <source>
        <dbReference type="ARBA" id="ARBA00022692"/>
    </source>
</evidence>
<gene>
    <name evidence="11" type="ORF">jhhlp_007584</name>
</gene>
<dbReference type="STRING" id="41688.A0A2N3N019"/>
<dbReference type="InterPro" id="IPR006593">
    <property type="entry name" value="Cyt_b561/ferric_Rdtase_TM"/>
</dbReference>
<feature type="region of interest" description="Disordered" evidence="7">
    <location>
        <begin position="431"/>
        <end position="457"/>
    </location>
</feature>
<dbReference type="CDD" id="cd08760">
    <property type="entry name" value="Cyt_b561_FRRS1_like"/>
    <property type="match status" value="1"/>
</dbReference>
<keyword evidence="4" id="KW-0249">Electron transport</keyword>
<dbReference type="Gene3D" id="1.20.120.1770">
    <property type="match status" value="1"/>
</dbReference>
<dbReference type="Gene3D" id="2.60.40.1210">
    <property type="entry name" value="Cellobiose dehydrogenase, cytochrome domain"/>
    <property type="match status" value="1"/>
</dbReference>
<dbReference type="AlphaFoldDB" id="A0A2N3N019"/>
<sequence length="488" mass="53297">MWSELGRIGSAAAGALLLAGGLLSKPALADIDGQSTFITEDKSMAFGFTVPDIIDDDFFFTIRFPKEYSWGAVGLGSEDMDGALVLMVYANEDGTNVTFSPRYARGRFEPTYYPNFEYITLPGTGIVDDHLVLSAHCLSGCRSWPGGYIDVSDQNQKAIFALGPKESYRSNDPAAPLRFHSRYGSFKIDMGSTKGTADAPEVSDDSTNQGTEPHLQKNGRWDAKSTMHAVVMILVFVVMLPLGVFILRVGNSPKWHAVNQFISLLGGLAGFALGVVTSFHYQRVTNAILEPLLDRSRKFVSAHQIIGYLVIAGLIGQFVVGVMHHLRYKRREITGKLTPLHIWVGRIVIFLGSINAFLGFQFALASMRNLILAGLILLLTAVISLFTFHKGLRARIRRSSAGFVFPNSSSKGHNPEPWRASGLDEDAVPYRDSVGADGTTKRGDGATDLGRREYSPSPAQIGLMDVNATRVARNNNDLGPVQSTRDFV</sequence>
<evidence type="ECO:0000256" key="1">
    <source>
        <dbReference type="ARBA" id="ARBA00004370"/>
    </source>
</evidence>
<dbReference type="SUPFAM" id="SSF49344">
    <property type="entry name" value="CBD9-like"/>
    <property type="match status" value="1"/>
</dbReference>
<feature type="domain" description="Cytochrome b561" evidence="10">
    <location>
        <begin position="190"/>
        <end position="395"/>
    </location>
</feature>
<keyword evidence="9" id="KW-0732">Signal</keyword>
<dbReference type="EMBL" id="NLAX01001139">
    <property type="protein sequence ID" value="PKS05755.1"/>
    <property type="molecule type" value="Genomic_DNA"/>
</dbReference>
<dbReference type="Pfam" id="PF16010">
    <property type="entry name" value="CDH-cyt"/>
    <property type="match status" value="1"/>
</dbReference>
<feature type="transmembrane region" description="Helical" evidence="8">
    <location>
        <begin position="301"/>
        <end position="322"/>
    </location>
</feature>